<evidence type="ECO:0000256" key="2">
    <source>
        <dbReference type="SAM" id="MobiDB-lite"/>
    </source>
</evidence>
<dbReference type="SUPFAM" id="SSF47459">
    <property type="entry name" value="HLH, helix-loop-helix DNA-binding domain"/>
    <property type="match status" value="1"/>
</dbReference>
<accession>A0ABQ7JRS6</accession>
<comment type="caution">
    <text evidence="4">The sequence shown here is derived from an EMBL/GenBank/DDBJ whole genome shotgun (WGS) entry which is preliminary data.</text>
</comment>
<dbReference type="InterPro" id="IPR011598">
    <property type="entry name" value="bHLH_dom"/>
</dbReference>
<keyword evidence="1" id="KW-0175">Coiled coil</keyword>
<feature type="compositionally biased region" description="Low complexity" evidence="2">
    <location>
        <begin position="236"/>
        <end position="245"/>
    </location>
</feature>
<sequence length="1296" mass="139735">MFLQQGNPLFGAVPPQPTGDIQDLFMCETYFDEYTTTGTPLDAAATVALQQQLQQQQQQLQQQQLLHQFTLQQHQQLQQQQQQQQHQQQQQPQLSAFELQLQSFLTSNAVQQQQLQQQQQQLQAQQEQHQLLLNSQTQLAAFRWALANANPSNVNVNLNAAISAPVSTGSFVATSPSDSAAFFSSPDLMASSLSPETDSLMLPTSPGAFSSTEDGPMLSPLLLASQTAVKVKSEKTTPSSSPIKSSAKRQSLDDGAETETKATPPTGAKRTKKTTASTKTAAPSAPKKPRAKKNSKTTSSDQSDMEMSISSVASITSTPSPQTLALQLPASSAAGTMTSLAAATSGVMGSTDMNASSTAGFFQALLPMTTTANLMSQSTSAGGLPFTQPLWKMTPGVVLPTALPLPTPGFDPSTFAGPIMPALDASSGQQQGTSNTVANPATTVAAAAAAATAAATAAVQGQPQTLQQKIPITRLKPPVSGTPAPAPPAAQGPQPTKQQKKVAHNAIERRYRNNINDRISDLKNVVPALCNIKTKDDKDDEDEDDDKDADGVTKATKLNKATILRKATEYIIVLQKREAGTKAENNILRRLLMSLPGGVELLEQHQAEIASIREEGSPGPESSSEDSNTEAGSPPPNNGNAISTTSTSGASRVLMAVFMCATFFSSPEGSSGNNRALMDDGQGKARAMGSSFAKVVRQPLMVETGASSSTFWNPLGVVAWDAWSALRTMLFMGCLIALVWPSYSRRGPFPQSKFPIMPKSASPHQVYSTLSGLIPKVIPSSYFRLFLALSLELWRCLWIRLGIYPDLTDMVRPDIWARVVEAQMSGGAGSSVSRFMVLYTIVRTLDEYTNARRQPPARVSATAALAFYISIHKAAKPLATLVAQQFMESARYTAKISGTGQDRWLESMLQVDVGSAAWNRSILEIESAMYGRGEYPQTEAVLFQTMAPTLVVAQTQSISVLQDAYVDCMSRLNASVHGQEAATSSGPTKFDQVVRTTMPGTRHHWYALVGKISELWLSKDEHSAQLGDRLMAQVMTMHPRHHLSARSDDDDDSSFQFYDQVIVYSLLEYAYLRRGMAGPSVRCGEKAWALLNERRRAIGAKPPSALNEVEDEENNDKALLSVASFAMNLTGFVEIKARVGLWRGVEALSSLVQGQRTDNGESSAQDDMSQSEILDHIRTTLLPLTVHLRRQLDDESTTMLAIMRLATRSTRSASLHHKTPLSPTTVDFDPALRFLIDVGRVAYGAWEDGSEGSDSGCGSGGEEDLDGSSFSKKAAASALATKKSDAEKAWELCQAL</sequence>
<evidence type="ECO:0000259" key="3">
    <source>
        <dbReference type="PROSITE" id="PS50888"/>
    </source>
</evidence>
<evidence type="ECO:0000256" key="1">
    <source>
        <dbReference type="SAM" id="Coils"/>
    </source>
</evidence>
<dbReference type="PROSITE" id="PS50888">
    <property type="entry name" value="BHLH"/>
    <property type="match status" value="1"/>
</dbReference>
<feature type="compositionally biased region" description="Low complexity" evidence="2">
    <location>
        <begin position="261"/>
        <end position="285"/>
    </location>
</feature>
<feature type="region of interest" description="Disordered" evidence="2">
    <location>
        <begin position="1248"/>
        <end position="1268"/>
    </location>
</feature>
<dbReference type="InterPro" id="IPR052099">
    <property type="entry name" value="Regulatory_TF_Diverse"/>
</dbReference>
<gene>
    <name evidence="4" type="ORF">BGZ96_011690</name>
</gene>
<dbReference type="EMBL" id="JAAAIM010000835">
    <property type="protein sequence ID" value="KAG0283948.1"/>
    <property type="molecule type" value="Genomic_DNA"/>
</dbReference>
<feature type="region of interest" description="Disordered" evidence="2">
    <location>
        <begin position="194"/>
        <end position="307"/>
    </location>
</feature>
<reference evidence="4 5" key="1">
    <citation type="journal article" date="2020" name="Fungal Divers.">
        <title>Resolving the Mortierellaceae phylogeny through synthesis of multi-gene phylogenetics and phylogenomics.</title>
        <authorList>
            <person name="Vandepol N."/>
            <person name="Liber J."/>
            <person name="Desiro A."/>
            <person name="Na H."/>
            <person name="Kennedy M."/>
            <person name="Barry K."/>
            <person name="Grigoriev I.V."/>
            <person name="Miller A.N."/>
            <person name="O'Donnell K."/>
            <person name="Stajich J.E."/>
            <person name="Bonito G."/>
        </authorList>
    </citation>
    <scope>NUCLEOTIDE SEQUENCE [LARGE SCALE GENOMIC DNA]</scope>
    <source>
        <strain evidence="4 5">AD045</strain>
    </source>
</reference>
<name>A0ABQ7JRS6_9FUNG</name>
<dbReference type="PANTHER" id="PTHR47336">
    <property type="entry name" value="TRANSCRIPTION FACTOR HMS1-RELATED"/>
    <property type="match status" value="1"/>
</dbReference>
<protein>
    <recommendedName>
        <fullName evidence="3">BHLH domain-containing protein</fullName>
    </recommendedName>
</protein>
<evidence type="ECO:0000313" key="5">
    <source>
        <dbReference type="Proteomes" id="UP001194696"/>
    </source>
</evidence>
<dbReference type="Proteomes" id="UP001194696">
    <property type="component" value="Unassembled WGS sequence"/>
</dbReference>
<dbReference type="Pfam" id="PF00010">
    <property type="entry name" value="HLH"/>
    <property type="match status" value="1"/>
</dbReference>
<proteinExistence type="predicted"/>
<feature type="coiled-coil region" evidence="1">
    <location>
        <begin position="46"/>
        <end position="135"/>
    </location>
</feature>
<keyword evidence="5" id="KW-1185">Reference proteome</keyword>
<dbReference type="SMART" id="SM00353">
    <property type="entry name" value="HLH"/>
    <property type="match status" value="1"/>
</dbReference>
<dbReference type="Gene3D" id="4.10.280.10">
    <property type="entry name" value="Helix-loop-helix DNA-binding domain"/>
    <property type="match status" value="1"/>
</dbReference>
<feature type="region of interest" description="Disordered" evidence="2">
    <location>
        <begin position="475"/>
        <end position="503"/>
    </location>
</feature>
<feature type="domain" description="BHLH" evidence="3">
    <location>
        <begin position="499"/>
        <end position="574"/>
    </location>
</feature>
<dbReference type="InterPro" id="IPR036638">
    <property type="entry name" value="HLH_DNA-bd_sf"/>
</dbReference>
<dbReference type="PANTHER" id="PTHR47336:SF3">
    <property type="entry name" value="SERINE-RICH PROTEIN TYE7"/>
    <property type="match status" value="1"/>
</dbReference>
<evidence type="ECO:0000313" key="4">
    <source>
        <dbReference type="EMBL" id="KAG0283948.1"/>
    </source>
</evidence>
<feature type="region of interest" description="Disordered" evidence="2">
    <location>
        <begin position="613"/>
        <end position="645"/>
    </location>
</feature>
<organism evidence="4 5">
    <name type="scientific">Linnemannia gamsii</name>
    <dbReference type="NCBI Taxonomy" id="64522"/>
    <lineage>
        <taxon>Eukaryota</taxon>
        <taxon>Fungi</taxon>
        <taxon>Fungi incertae sedis</taxon>
        <taxon>Mucoromycota</taxon>
        <taxon>Mortierellomycotina</taxon>
        <taxon>Mortierellomycetes</taxon>
        <taxon>Mortierellales</taxon>
        <taxon>Mortierellaceae</taxon>
        <taxon>Linnemannia</taxon>
    </lineage>
</organism>